<keyword evidence="2" id="KW-1185">Reference proteome</keyword>
<dbReference type="EMBL" id="BQXS01011027">
    <property type="protein sequence ID" value="GKT35605.1"/>
    <property type="molecule type" value="Genomic_DNA"/>
</dbReference>
<dbReference type="Gene3D" id="1.10.472.10">
    <property type="entry name" value="Cyclin-like"/>
    <property type="match status" value="1"/>
</dbReference>
<dbReference type="InterPro" id="IPR013922">
    <property type="entry name" value="Cyclin_PHO80-like"/>
</dbReference>
<name>A0ABQ5KX49_9EUKA</name>
<accession>A0ABQ5KX49</accession>
<dbReference type="Pfam" id="PF08613">
    <property type="entry name" value="Cyclin"/>
    <property type="match status" value="1"/>
</dbReference>
<evidence type="ECO:0000313" key="2">
    <source>
        <dbReference type="Proteomes" id="UP001057375"/>
    </source>
</evidence>
<protein>
    <submittedName>
        <fullName evidence="1">Cyclin PHO80-like protein</fullName>
    </submittedName>
</protein>
<dbReference type="InterPro" id="IPR036915">
    <property type="entry name" value="Cyclin-like_sf"/>
</dbReference>
<evidence type="ECO:0000313" key="1">
    <source>
        <dbReference type="EMBL" id="GKT35605.1"/>
    </source>
</evidence>
<reference evidence="1" key="1">
    <citation type="submission" date="2022-03" db="EMBL/GenBank/DDBJ databases">
        <title>Draft genome sequence of Aduncisulcus paluster, a free-living microaerophilic Fornicata.</title>
        <authorList>
            <person name="Yuyama I."/>
            <person name="Kume K."/>
            <person name="Tamura T."/>
            <person name="Inagaki Y."/>
            <person name="Hashimoto T."/>
        </authorList>
    </citation>
    <scope>NUCLEOTIDE SEQUENCE</scope>
    <source>
        <strain evidence="1">NY0171</strain>
    </source>
</reference>
<organism evidence="1 2">
    <name type="scientific">Aduncisulcus paluster</name>
    <dbReference type="NCBI Taxonomy" id="2918883"/>
    <lineage>
        <taxon>Eukaryota</taxon>
        <taxon>Metamonada</taxon>
        <taxon>Carpediemonas-like organisms</taxon>
        <taxon>Aduncisulcus</taxon>
    </lineage>
</organism>
<sequence>MKHMSTEVKKSTIKDTTIDAVSLVITKVITENEKYIKKMGLGSSYKVDKKTIDLFNDTPETRRSLRKYRVGNNRKGVLDMSYSKQINPFVPSQQQLFKMLNNMLYRTRMQCELAIAVLVYIDRLIENSGLVLASHNWMTVIWVCVVAAQKQNDDYTYSLAEYNKLLPGRIGVQPYCRLERTLYSLLDYKLFISPSLYTKYRKHLSTLYSANISAKVVLPVKPLAEYIDVDHCRDHIIPEAFGVYIKSK</sequence>
<dbReference type="Proteomes" id="UP001057375">
    <property type="component" value="Unassembled WGS sequence"/>
</dbReference>
<dbReference type="PANTHER" id="PTHR15615:SF108">
    <property type="entry name" value="PROTEIN CNPPD1"/>
    <property type="match status" value="1"/>
</dbReference>
<proteinExistence type="predicted"/>
<dbReference type="PANTHER" id="PTHR15615">
    <property type="match status" value="1"/>
</dbReference>
<comment type="caution">
    <text evidence="1">The sequence shown here is derived from an EMBL/GenBank/DDBJ whole genome shotgun (WGS) entry which is preliminary data.</text>
</comment>
<dbReference type="SUPFAM" id="SSF47954">
    <property type="entry name" value="Cyclin-like"/>
    <property type="match status" value="1"/>
</dbReference>
<gene>
    <name evidence="1" type="ORF">ADUPG1_008732</name>
</gene>